<dbReference type="Proteomes" id="UP001240777">
    <property type="component" value="Unassembled WGS sequence"/>
</dbReference>
<dbReference type="EMBL" id="JAUPEV010000002">
    <property type="protein sequence ID" value="MDO7252737.1"/>
    <property type="molecule type" value="Genomic_DNA"/>
</dbReference>
<accession>A0AA90PJE6</accession>
<dbReference type="Proteomes" id="UP001177258">
    <property type="component" value="Unassembled WGS sequence"/>
</dbReference>
<dbReference type="RefSeq" id="WP_305516577.1">
    <property type="nucleotide sequence ID" value="NZ_JAUPEV010000002.1"/>
</dbReference>
<dbReference type="AlphaFoldDB" id="A0AA90PJE6"/>
<sequence>MKIHFIFIILGIFFGNLLADTTISEDEIIAKIPLKDNQVLLFDGRTQKAIGIIEVTQSGKIIRIPLPKKSNNNNAENIIAPTTKIDLNKKSDDTQDATPIKSTQQIPLINKNKQWDKKKIPYLMKEEIIPAE</sequence>
<protein>
    <submittedName>
        <fullName evidence="2">Uncharacterized protein</fullName>
    </submittedName>
</protein>
<reference evidence="1 3" key="3">
    <citation type="journal article" date="2024" name="Syst. Appl. Microbiol.">
        <title>Helicobacter cappadocius sp. nov., from lizards: The first psychrotrophic Helicobacter species.</title>
        <authorList>
            <person name="Aydin F."/>
            <person name="Tarhane S."/>
            <person name="Karakaya E."/>
            <person name="Abay S."/>
            <person name="Kayman T."/>
            <person name="Guran O."/>
            <person name="Bozkurt E."/>
            <person name="Uzum N."/>
            <person name="Avci A."/>
            <person name="Olgun K."/>
            <person name="Jablonski D."/>
            <person name="Guran C."/>
            <person name="Burcin Saticioglu I."/>
        </authorList>
    </citation>
    <scope>NUCLEOTIDE SEQUENCE [LARGE SCALE GENOMIC DNA]</scope>
    <source>
        <strain evidence="1">Faydin-H75</strain>
        <strain evidence="3">faydin-H76</strain>
    </source>
</reference>
<comment type="caution">
    <text evidence="2">The sequence shown here is derived from an EMBL/GenBank/DDBJ whole genome shotgun (WGS) entry which is preliminary data.</text>
</comment>
<keyword evidence="4" id="KW-1185">Reference proteome</keyword>
<evidence type="ECO:0000313" key="2">
    <source>
        <dbReference type="EMBL" id="MDP2538605.1"/>
    </source>
</evidence>
<evidence type="ECO:0000313" key="3">
    <source>
        <dbReference type="Proteomes" id="UP001177258"/>
    </source>
</evidence>
<proteinExistence type="predicted"/>
<evidence type="ECO:0000313" key="1">
    <source>
        <dbReference type="EMBL" id="MDO7252737.1"/>
    </source>
</evidence>
<reference evidence="1" key="2">
    <citation type="submission" date="2023-07" db="EMBL/GenBank/DDBJ databases">
        <authorList>
            <person name="Aydin F."/>
            <person name="Tarhane S."/>
            <person name="Saticioglu I.B."/>
            <person name="Karakaya E."/>
            <person name="Abay S."/>
            <person name="Guran O."/>
            <person name="Bozkurt E."/>
            <person name="Uzum N."/>
            <person name="Olgun K."/>
            <person name="Jablonski D."/>
        </authorList>
    </citation>
    <scope>NUCLEOTIDE SEQUENCE</scope>
    <source>
        <strain evidence="1">Faydin-H75</strain>
    </source>
</reference>
<gene>
    <name evidence="1" type="ORF">Q5I04_02230</name>
    <name evidence="2" type="ORF">Q5I06_02235</name>
</gene>
<evidence type="ECO:0000313" key="4">
    <source>
        <dbReference type="Proteomes" id="UP001240777"/>
    </source>
</evidence>
<organism evidence="2 3">
    <name type="scientific">Helicobacter cappadocius</name>
    <dbReference type="NCBI Taxonomy" id="3063998"/>
    <lineage>
        <taxon>Bacteria</taxon>
        <taxon>Pseudomonadati</taxon>
        <taxon>Campylobacterota</taxon>
        <taxon>Epsilonproteobacteria</taxon>
        <taxon>Campylobacterales</taxon>
        <taxon>Helicobacteraceae</taxon>
        <taxon>Helicobacter</taxon>
    </lineage>
</organism>
<name>A0AA90PJE6_9HELI</name>
<reference evidence="2 4" key="1">
    <citation type="submission" date="2023-07" db="EMBL/GenBank/DDBJ databases">
        <title>Unpublished Manusciprt.</title>
        <authorList>
            <person name="Aydin F."/>
            <person name="Tarhane S."/>
            <person name="Saticioglu I.B."/>
            <person name="Karakaya E."/>
            <person name="Abay S."/>
            <person name="Guran O."/>
            <person name="Bozkurt E."/>
            <person name="Uzum N."/>
            <person name="Olgun K."/>
            <person name="Jablonski D."/>
        </authorList>
    </citation>
    <scope>NUCLEOTIDE SEQUENCE</scope>
    <source>
        <strain evidence="4">faydin-H75</strain>
        <strain evidence="2">Faydin-H76</strain>
    </source>
</reference>
<dbReference type="EMBL" id="JAUYZK010000002">
    <property type="protein sequence ID" value="MDP2538605.1"/>
    <property type="molecule type" value="Genomic_DNA"/>
</dbReference>